<gene>
    <name evidence="1" type="ORF">AB852_22535</name>
</gene>
<keyword evidence="2" id="KW-1185">Reference proteome</keyword>
<evidence type="ECO:0000313" key="1">
    <source>
        <dbReference type="EMBL" id="OKH92454.1"/>
    </source>
</evidence>
<evidence type="ECO:0000313" key="2">
    <source>
        <dbReference type="Proteomes" id="UP000186455"/>
    </source>
</evidence>
<evidence type="ECO:0008006" key="3">
    <source>
        <dbReference type="Google" id="ProtNLM"/>
    </source>
</evidence>
<dbReference type="EMBL" id="LFBV01000006">
    <property type="protein sequence ID" value="OKH92454.1"/>
    <property type="molecule type" value="Genomic_DNA"/>
</dbReference>
<accession>A0A1Q4V3R8</accession>
<name>A0A1Q4V3R8_9ACTN</name>
<proteinExistence type="predicted"/>
<sequence length="72" mass="7682">MERPTPGGLVIDTARERMGQVMDTVDGRIHLRPLGGGREWTPDPGHVRPATEAEVPAAKVALVNARSTGAVR</sequence>
<reference evidence="1 2" key="1">
    <citation type="submission" date="2015-06" db="EMBL/GenBank/DDBJ databases">
        <title>Cloning and characterization of the uncialamcin biosynthetic gene cluster.</title>
        <authorList>
            <person name="Yan X."/>
            <person name="Huang T."/>
            <person name="Ge H."/>
            <person name="Shen B."/>
        </authorList>
    </citation>
    <scope>NUCLEOTIDE SEQUENCE [LARGE SCALE GENOMIC DNA]</scope>
    <source>
        <strain evidence="1 2">DCA2648</strain>
    </source>
</reference>
<comment type="caution">
    <text evidence="1">The sequence shown here is derived from an EMBL/GenBank/DDBJ whole genome shotgun (WGS) entry which is preliminary data.</text>
</comment>
<organism evidence="1 2">
    <name type="scientific">Streptomyces uncialis</name>
    <dbReference type="NCBI Taxonomy" id="1048205"/>
    <lineage>
        <taxon>Bacteria</taxon>
        <taxon>Bacillati</taxon>
        <taxon>Actinomycetota</taxon>
        <taxon>Actinomycetes</taxon>
        <taxon>Kitasatosporales</taxon>
        <taxon>Streptomycetaceae</taxon>
        <taxon>Streptomyces</taxon>
    </lineage>
</organism>
<dbReference type="AlphaFoldDB" id="A0A1Q4V3R8"/>
<protein>
    <recommendedName>
        <fullName evidence="3">PRC-barrel domain containing protein</fullName>
    </recommendedName>
</protein>
<dbReference type="Proteomes" id="UP000186455">
    <property type="component" value="Unassembled WGS sequence"/>
</dbReference>